<dbReference type="CDD" id="cd07250">
    <property type="entry name" value="HPPD_C_like"/>
    <property type="match status" value="1"/>
</dbReference>
<evidence type="ECO:0000313" key="12">
    <source>
        <dbReference type="Proteomes" id="UP000694419"/>
    </source>
</evidence>
<dbReference type="InterPro" id="IPR029068">
    <property type="entry name" value="Glyas_Bleomycin-R_OHBP_Dase"/>
</dbReference>
<feature type="domain" description="VOC" evidence="10">
    <location>
        <begin position="257"/>
        <end position="414"/>
    </location>
</feature>
<evidence type="ECO:0000256" key="5">
    <source>
        <dbReference type="ARBA" id="ARBA00022737"/>
    </source>
</evidence>
<feature type="domain" description="VOC" evidence="10">
    <location>
        <begin position="93"/>
        <end position="228"/>
    </location>
</feature>
<dbReference type="InterPro" id="IPR041735">
    <property type="entry name" value="4OHPhenylPyrv_dOase_C"/>
</dbReference>
<evidence type="ECO:0000256" key="6">
    <source>
        <dbReference type="ARBA" id="ARBA00023004"/>
    </source>
</evidence>
<dbReference type="InterPro" id="IPR004360">
    <property type="entry name" value="Glyas_Fos-R_dOase_dom"/>
</dbReference>
<keyword evidence="5" id="KW-0677">Repeat</keyword>
<reference evidence="11" key="1">
    <citation type="submission" date="2025-08" db="UniProtKB">
        <authorList>
            <consortium name="Ensembl"/>
        </authorList>
    </citation>
    <scope>IDENTIFICATION</scope>
</reference>
<evidence type="ECO:0000256" key="7">
    <source>
        <dbReference type="ARBA" id="ARBA00029786"/>
    </source>
</evidence>
<evidence type="ECO:0000259" key="10">
    <source>
        <dbReference type="PROSITE" id="PS51819"/>
    </source>
</evidence>
<reference evidence="11" key="2">
    <citation type="submission" date="2025-09" db="UniProtKB">
        <authorList>
            <consortium name="Ensembl"/>
        </authorList>
    </citation>
    <scope>IDENTIFICATION</scope>
</reference>
<dbReference type="Pfam" id="PF00903">
    <property type="entry name" value="Glyoxalase"/>
    <property type="match status" value="1"/>
</dbReference>
<keyword evidence="6" id="KW-0408">Iron</keyword>
<proteinExistence type="inferred from homology"/>
<comment type="catalytic activity">
    <reaction evidence="9">
        <text>3-(4-hydroxyphenyl)pyruvate + O2 = homogentisate + CO2</text>
        <dbReference type="Rhea" id="RHEA:16189"/>
        <dbReference type="ChEBI" id="CHEBI:15379"/>
        <dbReference type="ChEBI" id="CHEBI:16169"/>
        <dbReference type="ChEBI" id="CHEBI:16526"/>
        <dbReference type="ChEBI" id="CHEBI:36242"/>
        <dbReference type="EC" id="1.13.11.27"/>
    </reaction>
    <physiologicalReaction direction="left-to-right" evidence="9">
        <dbReference type="Rhea" id="RHEA:16190"/>
    </physiologicalReaction>
</comment>
<dbReference type="GO" id="GO:0046872">
    <property type="term" value="F:metal ion binding"/>
    <property type="evidence" value="ECO:0007669"/>
    <property type="project" value="UniProtKB-KW"/>
</dbReference>
<dbReference type="PANTHER" id="PTHR11959">
    <property type="entry name" value="4-HYDROXYPHENYLPYRUVATE DIOXYGENASE"/>
    <property type="match status" value="1"/>
</dbReference>
<evidence type="ECO:0000256" key="9">
    <source>
        <dbReference type="ARBA" id="ARBA00048047"/>
    </source>
</evidence>
<dbReference type="Proteomes" id="UP000694419">
    <property type="component" value="Unplaced"/>
</dbReference>
<organism evidence="11 12">
    <name type="scientific">Calidris pygmaea</name>
    <name type="common">Spoon-billed sandpiper</name>
    <dbReference type="NCBI Taxonomy" id="425635"/>
    <lineage>
        <taxon>Eukaryota</taxon>
        <taxon>Metazoa</taxon>
        <taxon>Chordata</taxon>
        <taxon>Craniata</taxon>
        <taxon>Vertebrata</taxon>
        <taxon>Euteleostomi</taxon>
        <taxon>Archelosauria</taxon>
        <taxon>Archosauria</taxon>
        <taxon>Dinosauria</taxon>
        <taxon>Saurischia</taxon>
        <taxon>Theropoda</taxon>
        <taxon>Coelurosauria</taxon>
        <taxon>Aves</taxon>
        <taxon>Neognathae</taxon>
        <taxon>Neoaves</taxon>
        <taxon>Charadriiformes</taxon>
        <taxon>Scolopacidae</taxon>
        <taxon>Calidris</taxon>
    </lineage>
</organism>
<comment type="similarity">
    <text evidence="2">Belongs to the 4HPPD family.</text>
</comment>
<protein>
    <recommendedName>
        <fullName evidence="3">4-hydroxyphenylpyruvate dioxygenase</fullName>
    </recommendedName>
    <alternativeName>
        <fullName evidence="7">4-hydroxyphenylpyruvic acid oxidase</fullName>
    </alternativeName>
</protein>
<sequence>MFLVAGTGHPTPNTTLVPIVLLTHVAHLPHLDFPANLPATPLRDNKAPSGTCCGQGSGISSSARGRGAQLGILGQLFAAGPEARPAMAASLSRPCFISLHVPYRQGWVQDLANTFRFQPVAVRETPRVRQLALRRGSAVFLVNERLSPGPTGASSHDFLYDVDPRPTLGTASNVCFEVDDVPGLCKRLQSWGCSLPVPPTEVRDEGGSVTYGVASSVVGNISHTLLDRSRYRGPFLPGFQPIQGASSATRDGIEITHFDHITYVCPRGGARAALDWYQRCFGFRRFLLNPRERPAEGYVLGGQGVGMLLLALQSAQGSPAHGCKLVLTESLSEDGANQVDTFLEQHGGAGIQHVGLRTTNIVATTRALQQQGARFFTPPTTYYSQEGKAEEIQGVGQDPRMLAELGILLDTTVPGDKGRPGADATESPSQEYLMQIFTHPIFSEETFFLELIDRRGAPGFGEGNIRALWKAVQVYMDRQQ</sequence>
<evidence type="ECO:0000256" key="8">
    <source>
        <dbReference type="ARBA" id="ARBA00033727"/>
    </source>
</evidence>
<comment type="function">
    <text evidence="8">Catalyzes the conversion of 4-hydroxyphenylpyruvic acid to homogentisic acid, one of the steps in tyrosine catabolism.</text>
</comment>
<accession>A0A8C3PR04</accession>
<dbReference type="PANTHER" id="PTHR11959:SF10">
    <property type="entry name" value="4-HYDROXYPHENYLPYRUVATE DIOXYGENASE-LIKE PROTEIN"/>
    <property type="match status" value="1"/>
</dbReference>
<dbReference type="Ensembl" id="ENSCPGT00000022646.1">
    <property type="protein sequence ID" value="ENSCPGP00000020673.1"/>
    <property type="gene ID" value="ENSCPGG00000014452.1"/>
</dbReference>
<dbReference type="SUPFAM" id="SSF54593">
    <property type="entry name" value="Glyoxalase/Bleomycin resistance protein/Dihydroxybiphenyl dioxygenase"/>
    <property type="match status" value="1"/>
</dbReference>
<name>A0A8C3PR04_9CHAR</name>
<dbReference type="InterPro" id="IPR037523">
    <property type="entry name" value="VOC_core"/>
</dbReference>
<dbReference type="AlphaFoldDB" id="A0A8C3PR04"/>
<evidence type="ECO:0000256" key="1">
    <source>
        <dbReference type="ARBA" id="ARBA00001962"/>
    </source>
</evidence>
<evidence type="ECO:0000313" key="11">
    <source>
        <dbReference type="Ensembl" id="ENSCPGP00000020673.1"/>
    </source>
</evidence>
<dbReference type="InterPro" id="IPR005956">
    <property type="entry name" value="4OHPhenylPyrv_dOase"/>
</dbReference>
<evidence type="ECO:0000256" key="2">
    <source>
        <dbReference type="ARBA" id="ARBA00005877"/>
    </source>
</evidence>
<keyword evidence="12" id="KW-1185">Reference proteome</keyword>
<dbReference type="GO" id="GO:0009072">
    <property type="term" value="P:aromatic amino acid metabolic process"/>
    <property type="evidence" value="ECO:0007669"/>
    <property type="project" value="InterPro"/>
</dbReference>
<dbReference type="PROSITE" id="PS51819">
    <property type="entry name" value="VOC"/>
    <property type="match status" value="2"/>
</dbReference>
<keyword evidence="4" id="KW-0479">Metal-binding</keyword>
<dbReference type="GO" id="GO:0003868">
    <property type="term" value="F:4-hydroxyphenylpyruvate dioxygenase activity"/>
    <property type="evidence" value="ECO:0007669"/>
    <property type="project" value="UniProtKB-EC"/>
</dbReference>
<evidence type="ECO:0000256" key="4">
    <source>
        <dbReference type="ARBA" id="ARBA00022723"/>
    </source>
</evidence>
<comment type="cofactor">
    <cofactor evidence="1">
        <name>Fe cation</name>
        <dbReference type="ChEBI" id="CHEBI:24875"/>
    </cofactor>
</comment>
<evidence type="ECO:0000256" key="3">
    <source>
        <dbReference type="ARBA" id="ARBA00018452"/>
    </source>
</evidence>
<dbReference type="Gene3D" id="3.10.180.10">
    <property type="entry name" value="2,3-Dihydroxybiphenyl 1,2-Dioxygenase, domain 1"/>
    <property type="match status" value="2"/>
</dbReference>